<sequence>MHEMGIVIQIIDIVKSSIPQHLKGVPVERVHIAVGKMSAIVPSSLKFCFDIAIKDTPLEGSQLHIEELPVTLHCKNCDHKWTIDQPVFKCDKCHHTNIDMLSGRELNIVSIEMATDES</sequence>
<dbReference type="Pfam" id="PF01155">
    <property type="entry name" value="HypA"/>
    <property type="match status" value="1"/>
</dbReference>
<dbReference type="PIRSF" id="PIRSF004761">
    <property type="entry name" value="Hydrgn_mat_HypA"/>
    <property type="match status" value="1"/>
</dbReference>
<dbReference type="AlphaFoldDB" id="A0A1V1PF03"/>
<dbReference type="EMBL" id="ATBP01000076">
    <property type="protein sequence ID" value="ETR73255.1"/>
    <property type="molecule type" value="Genomic_DNA"/>
</dbReference>
<dbReference type="GO" id="GO:0016151">
    <property type="term" value="F:nickel cation binding"/>
    <property type="evidence" value="ECO:0007669"/>
    <property type="project" value="UniProtKB-UniRule"/>
</dbReference>
<dbReference type="Gene3D" id="3.30.2320.80">
    <property type="match status" value="1"/>
</dbReference>
<name>A0A1V1PF03_9BACT</name>
<feature type="binding site" evidence="4">
    <location>
        <position position="93"/>
    </location>
    <ligand>
        <name>Zn(2+)</name>
        <dbReference type="ChEBI" id="CHEBI:29105"/>
    </ligand>
</feature>
<proteinExistence type="inferred from homology"/>
<accession>A0A1V1PF03</accession>
<dbReference type="PANTHER" id="PTHR34535">
    <property type="entry name" value="HYDROGENASE MATURATION FACTOR HYPA"/>
    <property type="match status" value="1"/>
</dbReference>
<feature type="binding site" evidence="4">
    <location>
        <position position="74"/>
    </location>
    <ligand>
        <name>Zn(2+)</name>
        <dbReference type="ChEBI" id="CHEBI:29105"/>
    </ligand>
</feature>
<evidence type="ECO:0000256" key="3">
    <source>
        <dbReference type="ARBA" id="ARBA00022833"/>
    </source>
</evidence>
<evidence type="ECO:0000313" key="5">
    <source>
        <dbReference type="EMBL" id="ETR73255.1"/>
    </source>
</evidence>
<keyword evidence="1 4" id="KW-0533">Nickel</keyword>
<dbReference type="NCBIfam" id="TIGR00100">
    <property type="entry name" value="hypA"/>
    <property type="match status" value="1"/>
</dbReference>
<comment type="similarity">
    <text evidence="4">Belongs to the HypA/HybF family.</text>
</comment>
<dbReference type="GO" id="GO:0051604">
    <property type="term" value="P:protein maturation"/>
    <property type="evidence" value="ECO:0007669"/>
    <property type="project" value="InterPro"/>
</dbReference>
<dbReference type="PANTHER" id="PTHR34535:SF3">
    <property type="entry name" value="HYDROGENASE MATURATION FACTOR HYPA"/>
    <property type="match status" value="1"/>
</dbReference>
<dbReference type="HAMAP" id="MF_00213">
    <property type="entry name" value="HypA_HybF"/>
    <property type="match status" value="1"/>
</dbReference>
<feature type="binding site" evidence="4">
    <location>
        <position position="90"/>
    </location>
    <ligand>
        <name>Zn(2+)</name>
        <dbReference type="ChEBI" id="CHEBI:29105"/>
    </ligand>
</feature>
<gene>
    <name evidence="4 5" type="primary">hypA</name>
    <name evidence="5" type="ORF">OMM_07068</name>
</gene>
<feature type="binding site" evidence="4">
    <location>
        <position position="77"/>
    </location>
    <ligand>
        <name>Zn(2+)</name>
        <dbReference type="ChEBI" id="CHEBI:29105"/>
    </ligand>
</feature>
<keyword evidence="2 4" id="KW-0479">Metal-binding</keyword>
<evidence type="ECO:0000256" key="2">
    <source>
        <dbReference type="ARBA" id="ARBA00022723"/>
    </source>
</evidence>
<dbReference type="Proteomes" id="UP000189670">
    <property type="component" value="Unassembled WGS sequence"/>
</dbReference>
<feature type="binding site" evidence="4">
    <location>
        <position position="2"/>
    </location>
    <ligand>
        <name>Ni(2+)</name>
        <dbReference type="ChEBI" id="CHEBI:49786"/>
    </ligand>
</feature>
<dbReference type="InterPro" id="IPR000688">
    <property type="entry name" value="HypA/HybF"/>
</dbReference>
<evidence type="ECO:0000313" key="6">
    <source>
        <dbReference type="Proteomes" id="UP000189670"/>
    </source>
</evidence>
<reference evidence="6" key="1">
    <citation type="submission" date="2012-11" db="EMBL/GenBank/DDBJ databases">
        <authorList>
            <person name="Lucero-Rivera Y.E."/>
            <person name="Tovar-Ramirez D."/>
        </authorList>
    </citation>
    <scope>NUCLEOTIDE SEQUENCE [LARGE SCALE GENOMIC DNA]</scope>
    <source>
        <strain evidence="6">Araruama</strain>
    </source>
</reference>
<comment type="function">
    <text evidence="4">Involved in the maturation of [NiFe] hydrogenases. Required for nickel insertion into the metal center of the hydrogenase.</text>
</comment>
<evidence type="ECO:0000256" key="4">
    <source>
        <dbReference type="HAMAP-Rule" id="MF_00213"/>
    </source>
</evidence>
<protein>
    <recommendedName>
        <fullName evidence="4">Hydrogenase maturation factor HypA</fullName>
    </recommendedName>
</protein>
<keyword evidence="3 4" id="KW-0862">Zinc</keyword>
<organism evidence="5 6">
    <name type="scientific">Candidatus Magnetoglobus multicellularis str. Araruama</name>
    <dbReference type="NCBI Taxonomy" id="890399"/>
    <lineage>
        <taxon>Bacteria</taxon>
        <taxon>Pseudomonadati</taxon>
        <taxon>Thermodesulfobacteriota</taxon>
        <taxon>Desulfobacteria</taxon>
        <taxon>Desulfobacterales</taxon>
        <taxon>Desulfobacteraceae</taxon>
        <taxon>Candidatus Magnetoglobus</taxon>
    </lineage>
</organism>
<dbReference type="GO" id="GO:0008270">
    <property type="term" value="F:zinc ion binding"/>
    <property type="evidence" value="ECO:0007669"/>
    <property type="project" value="UniProtKB-UniRule"/>
</dbReference>
<evidence type="ECO:0000256" key="1">
    <source>
        <dbReference type="ARBA" id="ARBA00022596"/>
    </source>
</evidence>
<comment type="caution">
    <text evidence="5">The sequence shown here is derived from an EMBL/GenBank/DDBJ whole genome shotgun (WGS) entry which is preliminary data.</text>
</comment>